<dbReference type="Pfam" id="PF00440">
    <property type="entry name" value="TetR_N"/>
    <property type="match status" value="1"/>
</dbReference>
<dbReference type="SUPFAM" id="SSF46689">
    <property type="entry name" value="Homeodomain-like"/>
    <property type="match status" value="1"/>
</dbReference>
<dbReference type="InterPro" id="IPR009057">
    <property type="entry name" value="Homeodomain-like_sf"/>
</dbReference>
<dbReference type="Proteomes" id="UP000235116">
    <property type="component" value="Chromosome"/>
</dbReference>
<evidence type="ECO:0000313" key="4">
    <source>
        <dbReference type="EMBL" id="AUM11367.1"/>
    </source>
</evidence>
<sequence length="240" mass="27323">MLNTQTRRQREFEQREQLFIDTARSIIRQDGHSGLTMDKIAELTEYAKGTVYKHFTCKEDILCGLCLDSLGHLHKMFSLAETFQGTSREQIMCLGIGYQLYTLSYPEEFDLLIAARTNNIREKASPERLEKMKQVDNLVINHMRGVIEHAVQCGDLQLPKASTIDDICYGLWAMNFGLLVLDHARDMVNGLTLSPSHHLVLSQISCLLDGYNWQPLSSEKDYSTTIAAAYKHLHQPNSTD</sequence>
<reference evidence="5" key="1">
    <citation type="submission" date="2017-08" db="EMBL/GenBank/DDBJ databases">
        <title>Direct submision.</title>
        <authorList>
            <person name="Kim S.-J."/>
            <person name="Rhee S.-K."/>
        </authorList>
    </citation>
    <scope>NUCLEOTIDE SEQUENCE [LARGE SCALE GENOMIC DNA]</scope>
    <source>
        <strain evidence="5">GI5</strain>
    </source>
</reference>
<evidence type="ECO:0000313" key="5">
    <source>
        <dbReference type="Proteomes" id="UP000235116"/>
    </source>
</evidence>
<organism evidence="4 5">
    <name type="scientific">Ketobacter alkanivorans</name>
    <dbReference type="NCBI Taxonomy" id="1917421"/>
    <lineage>
        <taxon>Bacteria</taxon>
        <taxon>Pseudomonadati</taxon>
        <taxon>Pseudomonadota</taxon>
        <taxon>Gammaproteobacteria</taxon>
        <taxon>Pseudomonadales</taxon>
        <taxon>Ketobacteraceae</taxon>
        <taxon>Ketobacter</taxon>
    </lineage>
</organism>
<evidence type="ECO:0000259" key="3">
    <source>
        <dbReference type="PROSITE" id="PS50977"/>
    </source>
</evidence>
<dbReference type="Gene3D" id="1.10.357.10">
    <property type="entry name" value="Tetracycline Repressor, domain 2"/>
    <property type="match status" value="1"/>
</dbReference>
<proteinExistence type="predicted"/>
<dbReference type="InterPro" id="IPR001647">
    <property type="entry name" value="HTH_TetR"/>
</dbReference>
<feature type="domain" description="HTH tetR-type" evidence="3">
    <location>
        <begin position="13"/>
        <end position="73"/>
    </location>
</feature>
<dbReference type="KEGG" id="kak:Kalk_02515"/>
<dbReference type="PROSITE" id="PS50977">
    <property type="entry name" value="HTH_TETR_2"/>
    <property type="match status" value="1"/>
</dbReference>
<accession>A0A2K9LGL7</accession>
<evidence type="ECO:0000256" key="2">
    <source>
        <dbReference type="PROSITE-ProRule" id="PRU00335"/>
    </source>
</evidence>
<dbReference type="EMBL" id="CP022684">
    <property type="protein sequence ID" value="AUM11367.1"/>
    <property type="molecule type" value="Genomic_DNA"/>
</dbReference>
<keyword evidence="5" id="KW-1185">Reference proteome</keyword>
<keyword evidence="1 2" id="KW-0238">DNA-binding</keyword>
<gene>
    <name evidence="4" type="ORF">Kalk_02515</name>
</gene>
<dbReference type="GO" id="GO:0003677">
    <property type="term" value="F:DNA binding"/>
    <property type="evidence" value="ECO:0007669"/>
    <property type="project" value="UniProtKB-UniRule"/>
</dbReference>
<feature type="DNA-binding region" description="H-T-H motif" evidence="2">
    <location>
        <begin position="36"/>
        <end position="55"/>
    </location>
</feature>
<protein>
    <recommendedName>
        <fullName evidence="3">HTH tetR-type domain-containing protein</fullName>
    </recommendedName>
</protein>
<evidence type="ECO:0000256" key="1">
    <source>
        <dbReference type="ARBA" id="ARBA00023125"/>
    </source>
</evidence>
<name>A0A2K9LGL7_9GAMM</name>
<dbReference type="AlphaFoldDB" id="A0A2K9LGL7"/>